<dbReference type="AlphaFoldDB" id="A0A1B0DMM9"/>
<dbReference type="EMBL" id="AJVK01007018">
    <property type="status" value="NOT_ANNOTATED_CDS"/>
    <property type="molecule type" value="Genomic_DNA"/>
</dbReference>
<keyword evidence="1 7" id="KW-0813">Transport</keyword>
<dbReference type="Pfam" id="PF04099">
    <property type="entry name" value="Sybindin"/>
    <property type="match status" value="1"/>
</dbReference>
<dbReference type="GO" id="GO:0005783">
    <property type="term" value="C:endoplasmic reticulum"/>
    <property type="evidence" value="ECO:0007669"/>
    <property type="project" value="UniProtKB-SubCell"/>
</dbReference>
<dbReference type="SMART" id="SM01399">
    <property type="entry name" value="Sybindin"/>
    <property type="match status" value="1"/>
</dbReference>
<keyword evidence="2 7" id="KW-0256">Endoplasmic reticulum</keyword>
<reference evidence="8" key="1">
    <citation type="submission" date="2022-08" db="UniProtKB">
        <authorList>
            <consortium name="EnsemblMetazoa"/>
        </authorList>
    </citation>
    <scope>IDENTIFICATION</scope>
    <source>
        <strain evidence="8">Israel</strain>
    </source>
</reference>
<comment type="similarity">
    <text evidence="5">Belongs to the TRAPP small subunits family. BET5 subfamily.</text>
</comment>
<keyword evidence="4 7" id="KW-0333">Golgi apparatus</keyword>
<evidence type="ECO:0000256" key="2">
    <source>
        <dbReference type="ARBA" id="ARBA00022824"/>
    </source>
</evidence>
<dbReference type="InterPro" id="IPR011012">
    <property type="entry name" value="Longin-like_dom_sf"/>
</dbReference>
<evidence type="ECO:0000256" key="3">
    <source>
        <dbReference type="ARBA" id="ARBA00022892"/>
    </source>
</evidence>
<dbReference type="GeneID" id="129801720"/>
<evidence type="ECO:0000256" key="1">
    <source>
        <dbReference type="ARBA" id="ARBA00022448"/>
    </source>
</evidence>
<evidence type="ECO:0000256" key="6">
    <source>
        <dbReference type="ARBA" id="ARBA00062874"/>
    </source>
</evidence>
<protein>
    <recommendedName>
        <fullName evidence="7">Trafficking protein particle complex subunit</fullName>
    </recommendedName>
</protein>
<organism evidence="8 9">
    <name type="scientific">Phlebotomus papatasi</name>
    <name type="common">Sandfly</name>
    <dbReference type="NCBI Taxonomy" id="29031"/>
    <lineage>
        <taxon>Eukaryota</taxon>
        <taxon>Metazoa</taxon>
        <taxon>Ecdysozoa</taxon>
        <taxon>Arthropoda</taxon>
        <taxon>Hexapoda</taxon>
        <taxon>Insecta</taxon>
        <taxon>Pterygota</taxon>
        <taxon>Neoptera</taxon>
        <taxon>Endopterygota</taxon>
        <taxon>Diptera</taxon>
        <taxon>Nematocera</taxon>
        <taxon>Psychodoidea</taxon>
        <taxon>Psychodidae</taxon>
        <taxon>Phlebotomus</taxon>
        <taxon>Phlebotomus</taxon>
    </lineage>
</organism>
<dbReference type="KEGG" id="ppap:129801720"/>
<proteinExistence type="inferred from homology"/>
<dbReference type="Gene3D" id="3.30.450.70">
    <property type="match status" value="1"/>
</dbReference>
<dbReference type="OrthoDB" id="246406at2759"/>
<evidence type="ECO:0000313" key="8">
    <source>
        <dbReference type="EnsemblMetazoa" id="PPAI009621-PA"/>
    </source>
</evidence>
<dbReference type="EnsemblMetazoa" id="PPAI009621-RA">
    <property type="protein sequence ID" value="PPAI009621-PA"/>
    <property type="gene ID" value="PPAI009621"/>
</dbReference>
<keyword evidence="9" id="KW-1185">Reference proteome</keyword>
<evidence type="ECO:0000256" key="5">
    <source>
        <dbReference type="ARBA" id="ARBA00038167"/>
    </source>
</evidence>
<dbReference type="GO" id="GO:0005794">
    <property type="term" value="C:Golgi apparatus"/>
    <property type="evidence" value="ECO:0007669"/>
    <property type="project" value="UniProtKB-SubCell"/>
</dbReference>
<dbReference type="GO" id="GO:0030008">
    <property type="term" value="C:TRAPP complex"/>
    <property type="evidence" value="ECO:0007669"/>
    <property type="project" value="UniProtKB-UniRule"/>
</dbReference>
<comment type="subcellular location">
    <subcellularLocation>
        <location evidence="7">Endoplasmic reticulum</location>
    </subcellularLocation>
    <subcellularLocation>
        <location evidence="7">Golgi apparatus</location>
        <location evidence="7">cis-Golgi network</location>
    </subcellularLocation>
</comment>
<dbReference type="GO" id="GO:0006888">
    <property type="term" value="P:endoplasmic reticulum to Golgi vesicle-mediated transport"/>
    <property type="evidence" value="ECO:0007669"/>
    <property type="project" value="UniProtKB-UniRule"/>
</dbReference>
<dbReference type="CDD" id="cd14855">
    <property type="entry name" value="TRAPPC1_MUM2"/>
    <property type="match status" value="1"/>
</dbReference>
<name>A0A1B0DMM9_PHLPP</name>
<dbReference type="RefSeq" id="XP_055702985.1">
    <property type="nucleotide sequence ID" value="XM_055847010.1"/>
</dbReference>
<evidence type="ECO:0000313" key="9">
    <source>
        <dbReference type="Proteomes" id="UP000092462"/>
    </source>
</evidence>
<dbReference type="PANTHER" id="PTHR23249:SF16">
    <property type="entry name" value="TRAFFICKING PROTEIN PARTICLE COMPLEX SUBUNIT 1"/>
    <property type="match status" value="1"/>
</dbReference>
<evidence type="ECO:0000256" key="4">
    <source>
        <dbReference type="ARBA" id="ARBA00023034"/>
    </source>
</evidence>
<dbReference type="VEuPathDB" id="VectorBase:PPAI009621"/>
<keyword evidence="3 7" id="KW-0931">ER-Golgi transport</keyword>
<dbReference type="CTD" id="43590"/>
<dbReference type="InterPro" id="IPR007233">
    <property type="entry name" value="TRAPPC"/>
</dbReference>
<dbReference type="VEuPathDB" id="VectorBase:PPAPM1_007760"/>
<dbReference type="Proteomes" id="UP000092462">
    <property type="component" value="Unassembled WGS sequence"/>
</dbReference>
<evidence type="ECO:0000256" key="7">
    <source>
        <dbReference type="RuleBase" id="RU366065"/>
    </source>
</evidence>
<sequence>MIYNFYIFDKQGNLLYYQEWTRLKQSGITCEEEAKLMYGMIYSMKSFVNKISPTDIRDGYMHYKTNKNALHILETSSGLKFVMNTDTASTGIKDFMNQFYLKIWLEYVVKNPFCLPEKPITSELFKAKCDEFIKQSTFYGGIKSI</sequence>
<comment type="subunit">
    <text evidence="6">Part of the multisubunit transport protein particle (TRAPP) complex. The heterodimer TRAPPC6B-TRAPPC3 interacts with TRAPPC1 likely providing a core for TRAPP complex formation.</text>
</comment>
<dbReference type="SUPFAM" id="SSF64356">
    <property type="entry name" value="SNARE-like"/>
    <property type="match status" value="1"/>
</dbReference>
<dbReference type="FunFam" id="3.30.450.70:FF:000004">
    <property type="entry name" value="Trafficking protein particle complex 1"/>
    <property type="match status" value="1"/>
</dbReference>
<accession>A0A1B0DMM9</accession>
<dbReference type="PANTHER" id="PTHR23249">
    <property type="entry name" value="TRAFFICKING PROTEIN PARTICLE COMPLEX SUBUNIT"/>
    <property type="match status" value="1"/>
</dbReference>